<dbReference type="EMBL" id="CP002360">
    <property type="protein sequence ID" value="AEE97602.1"/>
    <property type="molecule type" value="Genomic_DNA"/>
</dbReference>
<accession>F3ZWY0</accession>
<feature type="transmembrane region" description="Helical" evidence="1">
    <location>
        <begin position="35"/>
        <end position="64"/>
    </location>
</feature>
<reference evidence="2 3" key="2">
    <citation type="journal article" date="2011" name="Stand. Genomic Sci.">
        <title>Complete genome sequence of Mahella australiensis type strain (50-1 BON).</title>
        <authorList>
            <person name="Sikorski J."/>
            <person name="Teshima H."/>
            <person name="Nolan M."/>
            <person name="Lucas S."/>
            <person name="Hammon N."/>
            <person name="Deshpande S."/>
            <person name="Cheng J.F."/>
            <person name="Pitluck S."/>
            <person name="Liolios K."/>
            <person name="Pagani I."/>
            <person name="Ivanova N."/>
            <person name="Huntemann M."/>
            <person name="Mavromatis K."/>
            <person name="Ovchinikova G."/>
            <person name="Pati A."/>
            <person name="Tapia R."/>
            <person name="Han C."/>
            <person name="Goodwin L."/>
            <person name="Chen A."/>
            <person name="Palaniappan K."/>
            <person name="Land M."/>
            <person name="Hauser L."/>
            <person name="Ngatchou-Djao O.D."/>
            <person name="Rohde M."/>
            <person name="Pukall R."/>
            <person name="Spring S."/>
            <person name="Abt B."/>
            <person name="Goker M."/>
            <person name="Detter J.C."/>
            <person name="Woyke T."/>
            <person name="Bristow J."/>
            <person name="Markowitz V."/>
            <person name="Hugenholtz P."/>
            <person name="Eisen J.A."/>
            <person name="Kyrpides N.C."/>
            <person name="Klenk H.P."/>
            <person name="Lapidus A."/>
        </authorList>
    </citation>
    <scope>NUCLEOTIDE SEQUENCE [LARGE SCALE GENOMIC DNA]</scope>
    <source>
        <strain evidence="3">DSM 15567 / CIP 107919 / 50-1 BON</strain>
    </source>
</reference>
<dbReference type="Proteomes" id="UP000008457">
    <property type="component" value="Chromosome"/>
</dbReference>
<keyword evidence="1" id="KW-0472">Membrane</keyword>
<name>F3ZWY0_MAHA5</name>
<dbReference type="eggNOG" id="ENOG502ZNWT">
    <property type="taxonomic scope" value="Bacteria"/>
</dbReference>
<proteinExistence type="predicted"/>
<keyword evidence="1" id="KW-1133">Transmembrane helix</keyword>
<feature type="transmembrane region" description="Helical" evidence="1">
    <location>
        <begin position="76"/>
        <end position="94"/>
    </location>
</feature>
<dbReference type="STRING" id="697281.Mahau_2441"/>
<sequence length="109" mass="11059">MFQKLPVVLATIAPDIPTNPEPVSAGEFAQKVSQAVVMLINSIAGVIVPIAVLSLLVSVILVIAGGITHSSNIKKAGAGGIGAAVGGLLIYYGLPLIMSLLAGIQQIFK</sequence>
<organism evidence="2 3">
    <name type="scientific">Mahella australiensis (strain DSM 15567 / CIP 107919 / 50-1 BON)</name>
    <dbReference type="NCBI Taxonomy" id="697281"/>
    <lineage>
        <taxon>Bacteria</taxon>
        <taxon>Bacillati</taxon>
        <taxon>Bacillota</taxon>
        <taxon>Clostridia</taxon>
        <taxon>Thermoanaerobacterales</taxon>
        <taxon>Thermoanaerobacterales Family IV. Incertae Sedis</taxon>
        <taxon>Mahella</taxon>
    </lineage>
</organism>
<evidence type="ECO:0000313" key="3">
    <source>
        <dbReference type="Proteomes" id="UP000008457"/>
    </source>
</evidence>
<keyword evidence="1" id="KW-0812">Transmembrane</keyword>
<dbReference type="AlphaFoldDB" id="F3ZWY0"/>
<evidence type="ECO:0000313" key="2">
    <source>
        <dbReference type="EMBL" id="AEE97602.1"/>
    </source>
</evidence>
<protein>
    <submittedName>
        <fullName evidence="2">Uncharacterized protein</fullName>
    </submittedName>
</protein>
<evidence type="ECO:0000256" key="1">
    <source>
        <dbReference type="SAM" id="Phobius"/>
    </source>
</evidence>
<dbReference type="KEGG" id="mas:Mahau_2441"/>
<dbReference type="HOGENOM" id="CLU_2153902_0_0_9"/>
<gene>
    <name evidence="2" type="ordered locus">Mahau_2441</name>
</gene>
<reference evidence="3" key="1">
    <citation type="submission" date="2010-11" db="EMBL/GenBank/DDBJ databases">
        <title>The complete genome of Mahella australiensis DSM 15567.</title>
        <authorList>
            <consortium name="US DOE Joint Genome Institute (JGI-PGF)"/>
            <person name="Lucas S."/>
            <person name="Copeland A."/>
            <person name="Lapidus A."/>
            <person name="Bruce D."/>
            <person name="Goodwin L."/>
            <person name="Pitluck S."/>
            <person name="Kyrpides N."/>
            <person name="Mavromatis K."/>
            <person name="Pagani I."/>
            <person name="Ivanova N."/>
            <person name="Teshima H."/>
            <person name="Brettin T."/>
            <person name="Detter J.C."/>
            <person name="Han C."/>
            <person name="Tapia R."/>
            <person name="Land M."/>
            <person name="Hauser L."/>
            <person name="Markowitz V."/>
            <person name="Cheng J.-F."/>
            <person name="Hugenholtz P."/>
            <person name="Woyke T."/>
            <person name="Wu D."/>
            <person name="Spring S."/>
            <person name="Pukall R."/>
            <person name="Steenblock K."/>
            <person name="Schneider S."/>
            <person name="Klenk H.-P."/>
            <person name="Eisen J.A."/>
        </authorList>
    </citation>
    <scope>NUCLEOTIDE SEQUENCE [LARGE SCALE GENOMIC DNA]</scope>
    <source>
        <strain evidence="3">DSM 15567 / CIP 107919 / 50-1 BON</strain>
    </source>
</reference>
<keyword evidence="3" id="KW-1185">Reference proteome</keyword>
<dbReference type="RefSeq" id="WP_013782028.1">
    <property type="nucleotide sequence ID" value="NC_015520.1"/>
</dbReference>